<gene>
    <name evidence="2" type="ORF">SAMN05421797_101431</name>
</gene>
<dbReference type="STRING" id="228959.SAMN05421797_101431"/>
<feature type="domain" description="Putative auto-transporter adhesin head GIN" evidence="1">
    <location>
        <begin position="42"/>
        <end position="221"/>
    </location>
</feature>
<accession>A0A1N6PG80</accession>
<proteinExistence type="predicted"/>
<name>A0A1N6PG80_9FLAO</name>
<dbReference type="PROSITE" id="PS51257">
    <property type="entry name" value="PROKAR_LIPOPROTEIN"/>
    <property type="match status" value="1"/>
</dbReference>
<dbReference type="Gene3D" id="2.160.20.120">
    <property type="match status" value="1"/>
</dbReference>
<organism evidence="2 3">
    <name type="scientific">Maribacter ulvicola</name>
    <dbReference type="NCBI Taxonomy" id="228959"/>
    <lineage>
        <taxon>Bacteria</taxon>
        <taxon>Pseudomonadati</taxon>
        <taxon>Bacteroidota</taxon>
        <taxon>Flavobacteriia</taxon>
        <taxon>Flavobacteriales</taxon>
        <taxon>Flavobacteriaceae</taxon>
        <taxon>Maribacter</taxon>
    </lineage>
</organism>
<dbReference type="Proteomes" id="UP000186953">
    <property type="component" value="Unassembled WGS sequence"/>
</dbReference>
<keyword evidence="3" id="KW-1185">Reference proteome</keyword>
<dbReference type="InterPro" id="IPR021255">
    <property type="entry name" value="DUF2807"/>
</dbReference>
<evidence type="ECO:0000259" key="1">
    <source>
        <dbReference type="Pfam" id="PF10988"/>
    </source>
</evidence>
<evidence type="ECO:0000313" key="2">
    <source>
        <dbReference type="EMBL" id="SIQ03345.1"/>
    </source>
</evidence>
<reference evidence="3" key="1">
    <citation type="submission" date="2017-01" db="EMBL/GenBank/DDBJ databases">
        <authorList>
            <person name="Varghese N."/>
            <person name="Submissions S."/>
        </authorList>
    </citation>
    <scope>NUCLEOTIDE SEQUENCE [LARGE SCALE GENOMIC DNA]</scope>
    <source>
        <strain evidence="3">DSM 15366</strain>
    </source>
</reference>
<dbReference type="AlphaFoldDB" id="A0A1N6PG80"/>
<protein>
    <submittedName>
        <fullName evidence="2">Putative auto-transporter adhesin, head GIN domain</fullName>
    </submittedName>
</protein>
<evidence type="ECO:0000313" key="3">
    <source>
        <dbReference type="Proteomes" id="UP000186953"/>
    </source>
</evidence>
<sequence length="237" mass="26022">MVYLVIKITQKRMKQVLVLMFLLGCLWVTAQDIKVTQNLDSFKELKVFDGLSINLIKSTENKVIITGENTGKVAIVNNEGVLKIRMQIGKIFSGYKTFVDLYYAGDIVVIDVNEDARIVTEEVIQQDILELKAQEGGELIVSAVVEQMLIKSVSGGIIKTAGSSNVQDVQINTGGVYEGKNFETNFSTINVNAGSRAEIFAKDYVKATVKAGGEVLVYGNPDKVEEKTVFGGTIKRM</sequence>
<dbReference type="Pfam" id="PF10988">
    <property type="entry name" value="DUF2807"/>
    <property type="match status" value="1"/>
</dbReference>
<dbReference type="EMBL" id="FTMA01000001">
    <property type="protein sequence ID" value="SIQ03345.1"/>
    <property type="molecule type" value="Genomic_DNA"/>
</dbReference>